<keyword evidence="4" id="KW-1185">Reference proteome</keyword>
<dbReference type="AlphaFoldDB" id="A0A9X1UUZ3"/>
<comment type="caution">
    <text evidence="3">The sequence shown here is derived from an EMBL/GenBank/DDBJ whole genome shotgun (WGS) entry which is preliminary data.</text>
</comment>
<proteinExistence type="predicted"/>
<keyword evidence="1" id="KW-0812">Transmembrane</keyword>
<accession>A0A9X1UUZ3</accession>
<dbReference type="Pfam" id="PF11127">
    <property type="entry name" value="YgaP-like_TM"/>
    <property type="match status" value="1"/>
</dbReference>
<keyword evidence="1" id="KW-0472">Membrane</keyword>
<gene>
    <name evidence="3" type="ORF">LU635_02660</name>
</gene>
<feature type="transmembrane region" description="Helical" evidence="1">
    <location>
        <begin position="12"/>
        <end position="29"/>
    </location>
</feature>
<organism evidence="3 4">
    <name type="scientific">Christiangramia crocea</name>
    <dbReference type="NCBI Taxonomy" id="2904124"/>
    <lineage>
        <taxon>Bacteria</taxon>
        <taxon>Pseudomonadati</taxon>
        <taxon>Bacteroidota</taxon>
        <taxon>Flavobacteriia</taxon>
        <taxon>Flavobacteriales</taxon>
        <taxon>Flavobacteriaceae</taxon>
        <taxon>Christiangramia</taxon>
    </lineage>
</organism>
<sequence length="69" mass="7423">MRKNMGSADRIIRIIIAAIVGVLYFTGTISGTLGIILLILAGIFLLTSFIGFCPLYAPFGMSTCPKEIK</sequence>
<dbReference type="Proteomes" id="UP001139344">
    <property type="component" value="Unassembled WGS sequence"/>
</dbReference>
<evidence type="ECO:0000313" key="3">
    <source>
        <dbReference type="EMBL" id="MCG9970525.1"/>
    </source>
</evidence>
<evidence type="ECO:0000256" key="1">
    <source>
        <dbReference type="SAM" id="Phobius"/>
    </source>
</evidence>
<keyword evidence="1" id="KW-1133">Transmembrane helix</keyword>
<dbReference type="EMBL" id="JAJSON010000008">
    <property type="protein sequence ID" value="MCG9970525.1"/>
    <property type="molecule type" value="Genomic_DNA"/>
</dbReference>
<feature type="domain" description="Inner membrane protein YgaP-like transmembrane" evidence="2">
    <location>
        <begin position="1"/>
        <end position="66"/>
    </location>
</feature>
<dbReference type="RefSeq" id="WP_240095917.1">
    <property type="nucleotide sequence ID" value="NZ_JAJSON010000008.1"/>
</dbReference>
<protein>
    <submittedName>
        <fullName evidence="3">DUF2892 domain-containing protein</fullName>
    </submittedName>
</protein>
<dbReference type="InterPro" id="IPR021309">
    <property type="entry name" value="YgaP-like_TM"/>
</dbReference>
<evidence type="ECO:0000259" key="2">
    <source>
        <dbReference type="Pfam" id="PF11127"/>
    </source>
</evidence>
<feature type="transmembrane region" description="Helical" evidence="1">
    <location>
        <begin position="35"/>
        <end position="59"/>
    </location>
</feature>
<name>A0A9X1UUZ3_9FLAO</name>
<evidence type="ECO:0000313" key="4">
    <source>
        <dbReference type="Proteomes" id="UP001139344"/>
    </source>
</evidence>
<reference evidence="3" key="1">
    <citation type="submission" date="2021-12" db="EMBL/GenBank/DDBJ databases">
        <title>Description of Gramella crocea sp. nov., a new bacterium isolated from activated sludge.</title>
        <authorList>
            <person name="Zhang X."/>
        </authorList>
    </citation>
    <scope>NUCLEOTIDE SEQUENCE</scope>
    <source>
        <strain evidence="3">YB25</strain>
    </source>
</reference>